<keyword evidence="1" id="KW-0812">Transmembrane</keyword>
<keyword evidence="3" id="KW-1185">Reference proteome</keyword>
<keyword evidence="1" id="KW-1133">Transmembrane helix</keyword>
<dbReference type="Proteomes" id="UP000249260">
    <property type="component" value="Unassembled WGS sequence"/>
</dbReference>
<dbReference type="RefSeq" id="WP_112885571.1">
    <property type="nucleotide sequence ID" value="NZ_QLUW01000007.1"/>
</dbReference>
<comment type="caution">
    <text evidence="2">The sequence shown here is derived from an EMBL/GenBank/DDBJ whole genome shotgun (WGS) entry which is preliminary data.</text>
</comment>
<dbReference type="OrthoDB" id="2679261at2"/>
<organism evidence="2 3">
    <name type="scientific">Paenibacillus montanisoli</name>
    <dbReference type="NCBI Taxonomy" id="2081970"/>
    <lineage>
        <taxon>Bacteria</taxon>
        <taxon>Bacillati</taxon>
        <taxon>Bacillota</taxon>
        <taxon>Bacilli</taxon>
        <taxon>Bacillales</taxon>
        <taxon>Paenibacillaceae</taxon>
        <taxon>Paenibacillus</taxon>
    </lineage>
</organism>
<feature type="transmembrane region" description="Helical" evidence="1">
    <location>
        <begin position="51"/>
        <end position="74"/>
    </location>
</feature>
<evidence type="ECO:0000313" key="3">
    <source>
        <dbReference type="Proteomes" id="UP000249260"/>
    </source>
</evidence>
<evidence type="ECO:0000313" key="2">
    <source>
        <dbReference type="EMBL" id="RAP73429.1"/>
    </source>
</evidence>
<keyword evidence="1" id="KW-0472">Membrane</keyword>
<dbReference type="EMBL" id="QLUW01000007">
    <property type="protein sequence ID" value="RAP73429.1"/>
    <property type="molecule type" value="Genomic_DNA"/>
</dbReference>
<protein>
    <submittedName>
        <fullName evidence="2">Uncharacterized protein</fullName>
    </submittedName>
</protein>
<reference evidence="2 3" key="1">
    <citation type="submission" date="2018-06" db="EMBL/GenBank/DDBJ databases">
        <title>Paenibacillus montanisoli sp. nov., isolated from mountain area soil.</title>
        <authorList>
            <person name="Wu M."/>
        </authorList>
    </citation>
    <scope>NUCLEOTIDE SEQUENCE [LARGE SCALE GENOMIC DNA]</scope>
    <source>
        <strain evidence="2 3">RA17</strain>
    </source>
</reference>
<gene>
    <name evidence="2" type="ORF">DL346_27390</name>
</gene>
<sequence>MMMNLTAKRHTERNGKSVFFAMKIAAWAALCVGLCLCLIRMEDFSDNNAFLMSGIGFMVGSVFIYTIGMAINLVDERNETE</sequence>
<dbReference type="AlphaFoldDB" id="A0A328TS90"/>
<name>A0A328TS90_9BACL</name>
<accession>A0A328TS90</accession>
<evidence type="ECO:0000256" key="1">
    <source>
        <dbReference type="SAM" id="Phobius"/>
    </source>
</evidence>
<proteinExistence type="predicted"/>